<evidence type="ECO:0000313" key="9">
    <source>
        <dbReference type="Proteomes" id="UP000886725"/>
    </source>
</evidence>
<proteinExistence type="inferred from homology"/>
<dbReference type="InterPro" id="IPR023584">
    <property type="entry name" value="Ribosome_recyc_fac_dom"/>
</dbReference>
<sequence>MNDEIKTNAKNKMIQSLEGLEKRFSTVRAGRANPSSLDGVMVDYYGTMTPLKSLGTISVPEGNQLLIRPFDKHCLGSMEKAIVAANLGYNPSNDGETLRIVIPALTEERRKELSKQVKAMAEEGKVAIRNIRRDAINEIDKLEDISEDIQKGMEKDIQSLTDEYNKKIEELLKEKEKELMTV</sequence>
<dbReference type="Gene3D" id="3.30.1360.40">
    <property type="match status" value="1"/>
</dbReference>
<gene>
    <name evidence="5 8" type="primary">frr</name>
    <name evidence="8" type="ORF">IAC85_00560</name>
</gene>
<evidence type="ECO:0000256" key="3">
    <source>
        <dbReference type="ARBA" id="ARBA00022490"/>
    </source>
</evidence>
<dbReference type="PANTHER" id="PTHR20982:SF3">
    <property type="entry name" value="MITOCHONDRIAL RIBOSOME RECYCLING FACTOR PSEUDO 1"/>
    <property type="match status" value="1"/>
</dbReference>
<comment type="similarity">
    <text evidence="2 5">Belongs to the RRF family.</text>
</comment>
<dbReference type="InterPro" id="IPR036191">
    <property type="entry name" value="RRF_sf"/>
</dbReference>
<feature type="coiled-coil region" evidence="6">
    <location>
        <begin position="150"/>
        <end position="181"/>
    </location>
</feature>
<dbReference type="Proteomes" id="UP000886725">
    <property type="component" value="Unassembled WGS sequence"/>
</dbReference>
<dbReference type="InterPro" id="IPR002661">
    <property type="entry name" value="Ribosome_recyc_fac"/>
</dbReference>
<comment type="subcellular location">
    <subcellularLocation>
        <location evidence="1 5">Cytoplasm</location>
    </subcellularLocation>
</comment>
<reference evidence="8" key="2">
    <citation type="journal article" date="2021" name="PeerJ">
        <title>Extensive microbial diversity within the chicken gut microbiome revealed by metagenomics and culture.</title>
        <authorList>
            <person name="Gilroy R."/>
            <person name="Ravi A."/>
            <person name="Getino M."/>
            <person name="Pursley I."/>
            <person name="Horton D.L."/>
            <person name="Alikhan N.F."/>
            <person name="Baker D."/>
            <person name="Gharbi K."/>
            <person name="Hall N."/>
            <person name="Watson M."/>
            <person name="Adriaenssens E.M."/>
            <person name="Foster-Nyarko E."/>
            <person name="Jarju S."/>
            <person name="Secka A."/>
            <person name="Antonio M."/>
            <person name="Oren A."/>
            <person name="Chaudhuri R.R."/>
            <person name="La Ragione R."/>
            <person name="Hildebrand F."/>
            <person name="Pallen M.J."/>
        </authorList>
    </citation>
    <scope>NUCLEOTIDE SEQUENCE</scope>
    <source>
        <strain evidence="8">CHK165-10780</strain>
    </source>
</reference>
<evidence type="ECO:0000256" key="4">
    <source>
        <dbReference type="ARBA" id="ARBA00022917"/>
    </source>
</evidence>
<evidence type="ECO:0000256" key="5">
    <source>
        <dbReference type="HAMAP-Rule" id="MF_00040"/>
    </source>
</evidence>
<feature type="domain" description="Ribosome recycling factor" evidence="7">
    <location>
        <begin position="20"/>
        <end position="180"/>
    </location>
</feature>
<dbReference type="PANTHER" id="PTHR20982">
    <property type="entry name" value="RIBOSOME RECYCLING FACTOR"/>
    <property type="match status" value="1"/>
</dbReference>
<organism evidence="8 9">
    <name type="scientific">Candidatus Faecenecus gallistercoris</name>
    <dbReference type="NCBI Taxonomy" id="2840793"/>
    <lineage>
        <taxon>Bacteria</taxon>
        <taxon>Bacillati</taxon>
        <taxon>Bacillota</taxon>
        <taxon>Bacillota incertae sedis</taxon>
        <taxon>Candidatus Faecenecus</taxon>
    </lineage>
</organism>
<dbReference type="Gene3D" id="1.10.132.20">
    <property type="entry name" value="Ribosome-recycling factor"/>
    <property type="match status" value="1"/>
</dbReference>
<dbReference type="FunFam" id="3.30.1360.40:FF:000001">
    <property type="entry name" value="Ribosome-recycling factor"/>
    <property type="match status" value="1"/>
</dbReference>
<evidence type="ECO:0000313" key="8">
    <source>
        <dbReference type="EMBL" id="HIQ64210.1"/>
    </source>
</evidence>
<dbReference type="GO" id="GO:0006415">
    <property type="term" value="P:translational termination"/>
    <property type="evidence" value="ECO:0007669"/>
    <property type="project" value="UniProtKB-UniRule"/>
</dbReference>
<dbReference type="HAMAP" id="MF_00040">
    <property type="entry name" value="RRF"/>
    <property type="match status" value="1"/>
</dbReference>
<dbReference type="GO" id="GO:0043023">
    <property type="term" value="F:ribosomal large subunit binding"/>
    <property type="evidence" value="ECO:0007669"/>
    <property type="project" value="TreeGrafter"/>
</dbReference>
<dbReference type="EMBL" id="DVFU01000014">
    <property type="protein sequence ID" value="HIQ64210.1"/>
    <property type="molecule type" value="Genomic_DNA"/>
</dbReference>
<evidence type="ECO:0000259" key="7">
    <source>
        <dbReference type="Pfam" id="PF01765"/>
    </source>
</evidence>
<dbReference type="SUPFAM" id="SSF55194">
    <property type="entry name" value="Ribosome recycling factor, RRF"/>
    <property type="match status" value="1"/>
</dbReference>
<dbReference type="CDD" id="cd00520">
    <property type="entry name" value="RRF"/>
    <property type="match status" value="1"/>
</dbReference>
<protein>
    <recommendedName>
        <fullName evidence="5">Ribosome-recycling factor</fullName>
        <shortName evidence="5">RRF</shortName>
    </recommendedName>
    <alternativeName>
        <fullName evidence="5">Ribosome-releasing factor</fullName>
    </alternativeName>
</protein>
<dbReference type="NCBIfam" id="TIGR00496">
    <property type="entry name" value="frr"/>
    <property type="match status" value="1"/>
</dbReference>
<reference evidence="8" key="1">
    <citation type="submission" date="2020-10" db="EMBL/GenBank/DDBJ databases">
        <authorList>
            <person name="Gilroy R."/>
        </authorList>
    </citation>
    <scope>NUCLEOTIDE SEQUENCE</scope>
    <source>
        <strain evidence="8">CHK165-10780</strain>
    </source>
</reference>
<evidence type="ECO:0000256" key="1">
    <source>
        <dbReference type="ARBA" id="ARBA00004496"/>
    </source>
</evidence>
<dbReference type="GO" id="GO:0005737">
    <property type="term" value="C:cytoplasm"/>
    <property type="evidence" value="ECO:0007669"/>
    <property type="project" value="UniProtKB-SubCell"/>
</dbReference>
<dbReference type="AlphaFoldDB" id="A0A9D0YYJ6"/>
<evidence type="ECO:0000256" key="2">
    <source>
        <dbReference type="ARBA" id="ARBA00005912"/>
    </source>
</evidence>
<comment type="function">
    <text evidence="5">Responsible for the release of ribosomes from messenger RNA at the termination of protein biosynthesis. May increase the efficiency of translation by recycling ribosomes from one round of translation to another.</text>
</comment>
<accession>A0A9D0YYJ6</accession>
<evidence type="ECO:0000256" key="6">
    <source>
        <dbReference type="SAM" id="Coils"/>
    </source>
</evidence>
<dbReference type="FunFam" id="1.10.132.20:FF:000001">
    <property type="entry name" value="Ribosome-recycling factor"/>
    <property type="match status" value="1"/>
</dbReference>
<name>A0A9D0YYJ6_9FIRM</name>
<keyword evidence="6" id="KW-0175">Coiled coil</keyword>
<dbReference type="Pfam" id="PF01765">
    <property type="entry name" value="RRF"/>
    <property type="match status" value="1"/>
</dbReference>
<keyword evidence="3 5" id="KW-0963">Cytoplasm</keyword>
<keyword evidence="4 5" id="KW-0648">Protein biosynthesis</keyword>
<comment type="caution">
    <text evidence="8">The sequence shown here is derived from an EMBL/GenBank/DDBJ whole genome shotgun (WGS) entry which is preliminary data.</text>
</comment>